<dbReference type="GO" id="GO:0005507">
    <property type="term" value="F:copper ion binding"/>
    <property type="evidence" value="ECO:0007669"/>
    <property type="project" value="InterPro"/>
</dbReference>
<dbReference type="Proteomes" id="UP000479114">
    <property type="component" value="Chromosome"/>
</dbReference>
<dbReference type="CDD" id="cd04202">
    <property type="entry name" value="CuRO_D2_2dMcoN_like"/>
    <property type="match status" value="1"/>
</dbReference>
<organism evidence="3 4">
    <name type="scientific">Paenibacillus rhizovicinus</name>
    <dbReference type="NCBI Taxonomy" id="2704463"/>
    <lineage>
        <taxon>Bacteria</taxon>
        <taxon>Bacillati</taxon>
        <taxon>Bacillota</taxon>
        <taxon>Bacilli</taxon>
        <taxon>Bacillales</taxon>
        <taxon>Paenibacillaceae</taxon>
        <taxon>Paenibacillus</taxon>
    </lineage>
</organism>
<evidence type="ECO:0000313" key="3">
    <source>
        <dbReference type="EMBL" id="QHW31605.1"/>
    </source>
</evidence>
<dbReference type="KEGG" id="prz:GZH47_12640"/>
<dbReference type="InterPro" id="IPR011706">
    <property type="entry name" value="Cu-oxidase_C"/>
</dbReference>
<keyword evidence="4" id="KW-1185">Reference proteome</keyword>
<dbReference type="GO" id="GO:0016491">
    <property type="term" value="F:oxidoreductase activity"/>
    <property type="evidence" value="ECO:0007669"/>
    <property type="project" value="InterPro"/>
</dbReference>
<dbReference type="InterPro" id="IPR045087">
    <property type="entry name" value="Cu-oxidase_fam"/>
</dbReference>
<dbReference type="InterPro" id="IPR011707">
    <property type="entry name" value="Cu-oxidase-like_N"/>
</dbReference>
<dbReference type="RefSeq" id="WP_162640411.1">
    <property type="nucleotide sequence ID" value="NZ_CP048286.1"/>
</dbReference>
<accession>A0A6C0NZD8</accession>
<reference evidence="3 4" key="1">
    <citation type="submission" date="2020-02" db="EMBL/GenBank/DDBJ databases">
        <title>Paenibacillus sp. nov., isolated from rhizosphere soil of tomato.</title>
        <authorList>
            <person name="Weon H.-Y."/>
            <person name="Lee S.A."/>
        </authorList>
    </citation>
    <scope>NUCLEOTIDE SEQUENCE [LARGE SCALE GENOMIC DNA]</scope>
    <source>
        <strain evidence="3 4">14171R-81</strain>
    </source>
</reference>
<name>A0A6C0NZD8_9BACL</name>
<dbReference type="AlphaFoldDB" id="A0A6C0NZD8"/>
<dbReference type="EMBL" id="CP048286">
    <property type="protein sequence ID" value="QHW31605.1"/>
    <property type="molecule type" value="Genomic_DNA"/>
</dbReference>
<dbReference type="PANTHER" id="PTHR11709">
    <property type="entry name" value="MULTI-COPPER OXIDASE"/>
    <property type="match status" value="1"/>
</dbReference>
<evidence type="ECO:0000259" key="1">
    <source>
        <dbReference type="Pfam" id="PF07731"/>
    </source>
</evidence>
<dbReference type="Pfam" id="PF07731">
    <property type="entry name" value="Cu-oxidase_2"/>
    <property type="match status" value="1"/>
</dbReference>
<feature type="domain" description="Plastocyanin-like" evidence="2">
    <location>
        <begin position="39"/>
        <end position="141"/>
    </location>
</feature>
<feature type="domain" description="Plastocyanin-like" evidence="1">
    <location>
        <begin position="184"/>
        <end position="281"/>
    </location>
</feature>
<dbReference type="InterPro" id="IPR008972">
    <property type="entry name" value="Cupredoxin"/>
</dbReference>
<evidence type="ECO:0000313" key="4">
    <source>
        <dbReference type="Proteomes" id="UP000479114"/>
    </source>
</evidence>
<dbReference type="Pfam" id="PF07732">
    <property type="entry name" value="Cu-oxidase_3"/>
    <property type="match status" value="1"/>
</dbReference>
<dbReference type="CDD" id="cd13860">
    <property type="entry name" value="CuRO_1_2dMco_1"/>
    <property type="match status" value="1"/>
</dbReference>
<gene>
    <name evidence="3" type="ORF">GZH47_12640</name>
</gene>
<dbReference type="Gene3D" id="2.60.40.420">
    <property type="entry name" value="Cupredoxins - blue copper proteins"/>
    <property type="match status" value="2"/>
</dbReference>
<evidence type="ECO:0000259" key="2">
    <source>
        <dbReference type="Pfam" id="PF07732"/>
    </source>
</evidence>
<dbReference type="SUPFAM" id="SSF49503">
    <property type="entry name" value="Cupredoxins"/>
    <property type="match status" value="2"/>
</dbReference>
<sequence length="295" mass="33131">MVESPDVSLLPCTLHNGVKCFELIAQPVQQELLPGLFMQGYGYNGSIPGPTIVVEPGDQVRIRVTNLLPEATCVHWHGLDVPNTMDGVPDIEPTPLIRPGYYVDYEFRIVNQPGTHMYHSHHETIRQEMMGMGGLFIIWDRYERGISRDFAYMLQEFAVTGLPKGKLGPGTYAIDPLSDGFNFFTMNGRCFPNTSPLQARRGEVLRIRMANLGMQGHPMHLHGVQMLETACDGNEIPPWNQLRRSTVLVSPGETRDVRFLAWNPGNWPFHCHIPHHNANNFTLPTGGMFTTIQVG</sequence>
<protein>
    <submittedName>
        <fullName evidence="3">Copper oxidase</fullName>
    </submittedName>
</protein>
<proteinExistence type="predicted"/>